<keyword evidence="2" id="KW-1185">Reference proteome</keyword>
<dbReference type="AlphaFoldDB" id="A0A966DUU3"/>
<name>A0A966DUU3_9SPHI</name>
<reference evidence="1" key="2">
    <citation type="submission" date="2020-10" db="EMBL/GenBank/DDBJ databases">
        <title>Mucilaginibacter sp. nov., isolated from soil.</title>
        <authorList>
            <person name="Jeon C.O."/>
        </authorList>
    </citation>
    <scope>NUCLEOTIDE SEQUENCE</scope>
    <source>
        <strain evidence="1">R11</strain>
    </source>
</reference>
<protein>
    <submittedName>
        <fullName evidence="1">Uncharacterized protein</fullName>
    </submittedName>
</protein>
<dbReference type="Proteomes" id="UP000638732">
    <property type="component" value="Unassembled WGS sequence"/>
</dbReference>
<organism evidence="1 2">
    <name type="scientific">Mucilaginibacter agri</name>
    <dbReference type="NCBI Taxonomy" id="2695265"/>
    <lineage>
        <taxon>Bacteria</taxon>
        <taxon>Pseudomonadati</taxon>
        <taxon>Bacteroidota</taxon>
        <taxon>Sphingobacteriia</taxon>
        <taxon>Sphingobacteriales</taxon>
        <taxon>Sphingobacteriaceae</taxon>
        <taxon>Mucilaginibacter</taxon>
    </lineage>
</organism>
<evidence type="ECO:0000313" key="1">
    <source>
        <dbReference type="EMBL" id="NCD70811.1"/>
    </source>
</evidence>
<reference evidence="1" key="1">
    <citation type="submission" date="2020-01" db="EMBL/GenBank/DDBJ databases">
        <authorList>
            <person name="Seo Y.L."/>
        </authorList>
    </citation>
    <scope>NUCLEOTIDE SEQUENCE</scope>
    <source>
        <strain evidence="1">R11</strain>
    </source>
</reference>
<sequence>MALALIKLTYKHVIDATAQADFERNVFEATYQEFRIKSQPYNLDGDLSTFSQLREKDIRANSLHYKIGFAALHFLIPLNNKIPVLLDAMGNQLQYENAVFDLIESDLSQKNNHKVGIKFITGTYVLHQVIGDNLVLSLHDMLTHADESFDTFTLKIPANMAISSYKDISGKRIPSILNTSFNNN</sequence>
<dbReference type="EMBL" id="WWEO01000043">
    <property type="protein sequence ID" value="NCD70811.1"/>
    <property type="molecule type" value="Genomic_DNA"/>
</dbReference>
<comment type="caution">
    <text evidence="1">The sequence shown here is derived from an EMBL/GenBank/DDBJ whole genome shotgun (WGS) entry which is preliminary data.</text>
</comment>
<evidence type="ECO:0000313" key="2">
    <source>
        <dbReference type="Proteomes" id="UP000638732"/>
    </source>
</evidence>
<proteinExistence type="predicted"/>
<accession>A0A966DUU3</accession>
<dbReference type="RefSeq" id="WP_166586762.1">
    <property type="nucleotide sequence ID" value="NZ_WWEO01000043.1"/>
</dbReference>
<gene>
    <name evidence="1" type="ORF">GSY63_15710</name>
</gene>